<sequence length="215" mass="24806">MERLVVKNEAERHLQAYLEYRMIVGDRDGGVLLPENEYEKLRKEFYAKREKHNLHFVDTSYIGGTNKRHQPNSEEMKYEKSKSDPSKSKTRILKPNVSLLDLYKTPPKFEFHNDTMPSSNSRISSRSSSANYDSLKVTRVNSAKRIVSGSSKEASKQLPTVSRFQIQNEDDDQVKLDSMIAQLQNDTSLSEAKKYYLKKQIQLLKAKITKAAKNE</sequence>
<comment type="caution">
    <text evidence="2">The sequence shown here is derived from an EMBL/GenBank/DDBJ whole genome shotgun (WGS) entry which is preliminary data.</text>
</comment>
<reference evidence="2 3" key="1">
    <citation type="journal article" date="2018" name="BMC Genomics">
        <title>The genome of Naegleria lovaniensis, the basis for a comparative approach to unravel pathogenicity factors of the human pathogenic amoeba N. fowleri.</title>
        <authorList>
            <person name="Liechti N."/>
            <person name="Schurch N."/>
            <person name="Bruggmann R."/>
            <person name="Wittwer M."/>
        </authorList>
    </citation>
    <scope>NUCLEOTIDE SEQUENCE [LARGE SCALE GENOMIC DNA]</scope>
    <source>
        <strain evidence="2 3">ATCC 30569</strain>
    </source>
</reference>
<dbReference type="Proteomes" id="UP000816034">
    <property type="component" value="Unassembled WGS sequence"/>
</dbReference>
<proteinExistence type="predicted"/>
<evidence type="ECO:0000313" key="2">
    <source>
        <dbReference type="EMBL" id="KAG2382543.1"/>
    </source>
</evidence>
<dbReference type="EMBL" id="PYSW02000023">
    <property type="protein sequence ID" value="KAG2382543.1"/>
    <property type="molecule type" value="Genomic_DNA"/>
</dbReference>
<feature type="region of interest" description="Disordered" evidence="1">
    <location>
        <begin position="61"/>
        <end position="89"/>
    </location>
</feature>
<protein>
    <submittedName>
        <fullName evidence="2">Uncharacterized protein</fullName>
    </submittedName>
</protein>
<evidence type="ECO:0000256" key="1">
    <source>
        <dbReference type="SAM" id="MobiDB-lite"/>
    </source>
</evidence>
<name>A0AA88GQY0_NAELO</name>
<evidence type="ECO:0000313" key="3">
    <source>
        <dbReference type="Proteomes" id="UP000816034"/>
    </source>
</evidence>
<dbReference type="AlphaFoldDB" id="A0AA88GQY0"/>
<dbReference type="RefSeq" id="XP_044548222.1">
    <property type="nucleotide sequence ID" value="XM_044694839.1"/>
</dbReference>
<keyword evidence="3" id="KW-1185">Reference proteome</keyword>
<organism evidence="2 3">
    <name type="scientific">Naegleria lovaniensis</name>
    <name type="common">Amoeba</name>
    <dbReference type="NCBI Taxonomy" id="51637"/>
    <lineage>
        <taxon>Eukaryota</taxon>
        <taxon>Discoba</taxon>
        <taxon>Heterolobosea</taxon>
        <taxon>Tetramitia</taxon>
        <taxon>Eutetramitia</taxon>
        <taxon>Vahlkampfiidae</taxon>
        <taxon>Naegleria</taxon>
    </lineage>
</organism>
<dbReference type="GeneID" id="68097578"/>
<gene>
    <name evidence="2" type="ORF">C9374_005123</name>
</gene>
<accession>A0AA88GQY0</accession>
<feature type="compositionally biased region" description="Basic and acidic residues" evidence="1">
    <location>
        <begin position="71"/>
        <end position="87"/>
    </location>
</feature>